<evidence type="ECO:0000313" key="2">
    <source>
        <dbReference type="EMBL" id="CEK58242.1"/>
    </source>
</evidence>
<dbReference type="AlphaFoldDB" id="A0A0B6YQ08"/>
<gene>
    <name evidence="2" type="primary">ORF32425</name>
</gene>
<protein>
    <submittedName>
        <fullName evidence="2">Uncharacterized protein</fullName>
    </submittedName>
</protein>
<reference evidence="2" key="1">
    <citation type="submission" date="2014-12" db="EMBL/GenBank/DDBJ databases">
        <title>Insight into the proteome of Arion vulgaris.</title>
        <authorList>
            <person name="Aradska J."/>
            <person name="Bulat T."/>
            <person name="Smidak R."/>
            <person name="Sarate P."/>
            <person name="Gangsoo J."/>
            <person name="Sialana F."/>
            <person name="Bilban M."/>
            <person name="Lubec G."/>
        </authorList>
    </citation>
    <scope>NUCLEOTIDE SEQUENCE</scope>
    <source>
        <tissue evidence="2">Skin</tissue>
    </source>
</reference>
<organism evidence="2">
    <name type="scientific">Arion vulgaris</name>
    <dbReference type="NCBI Taxonomy" id="1028688"/>
    <lineage>
        <taxon>Eukaryota</taxon>
        <taxon>Metazoa</taxon>
        <taxon>Spiralia</taxon>
        <taxon>Lophotrochozoa</taxon>
        <taxon>Mollusca</taxon>
        <taxon>Gastropoda</taxon>
        <taxon>Heterobranchia</taxon>
        <taxon>Euthyneura</taxon>
        <taxon>Panpulmonata</taxon>
        <taxon>Eupulmonata</taxon>
        <taxon>Stylommatophora</taxon>
        <taxon>Helicina</taxon>
        <taxon>Arionoidea</taxon>
        <taxon>Arionidae</taxon>
        <taxon>Arion</taxon>
    </lineage>
</organism>
<feature type="non-terminal residue" evidence="2">
    <location>
        <position position="1"/>
    </location>
</feature>
<sequence length="115" mass="13022">SPLDVTLERTSLPDPLRERQLYHLAELDRLRQHSNSSNLDHHAQLAELDRHFLESDHRHMQQHHGQSTASEIGLESSGSLVLTDANVHSATLGQRPWGYETISYSKDTGHRTHGT</sequence>
<feature type="non-terminal residue" evidence="2">
    <location>
        <position position="115"/>
    </location>
</feature>
<proteinExistence type="predicted"/>
<accession>A0A0B6YQ08</accession>
<name>A0A0B6YQ08_9EUPU</name>
<feature type="region of interest" description="Disordered" evidence="1">
    <location>
        <begin position="55"/>
        <end position="75"/>
    </location>
</feature>
<evidence type="ECO:0000256" key="1">
    <source>
        <dbReference type="SAM" id="MobiDB-lite"/>
    </source>
</evidence>
<feature type="compositionally biased region" description="Polar residues" evidence="1">
    <location>
        <begin position="63"/>
        <end position="75"/>
    </location>
</feature>
<dbReference type="EMBL" id="HACG01011377">
    <property type="protein sequence ID" value="CEK58242.1"/>
    <property type="molecule type" value="Transcribed_RNA"/>
</dbReference>